<organism evidence="2 3">
    <name type="scientific">Oceanotoga teriensis</name>
    <dbReference type="NCBI Taxonomy" id="515440"/>
    <lineage>
        <taxon>Bacteria</taxon>
        <taxon>Thermotogati</taxon>
        <taxon>Thermotogota</taxon>
        <taxon>Thermotogae</taxon>
        <taxon>Petrotogales</taxon>
        <taxon>Petrotogaceae</taxon>
        <taxon>Oceanotoga</taxon>
    </lineage>
</organism>
<gene>
    <name evidence="2" type="ORF">C7380_12015</name>
</gene>
<evidence type="ECO:0000313" key="2">
    <source>
        <dbReference type="EMBL" id="PWJ88077.1"/>
    </source>
</evidence>
<keyword evidence="3" id="KW-1185">Reference proteome</keyword>
<accession>A0AA45C538</accession>
<dbReference type="AlphaFoldDB" id="A0AA45C538"/>
<keyword evidence="2" id="KW-0808">Transferase</keyword>
<feature type="domain" description="Glycosyl transferase family 1" evidence="1">
    <location>
        <begin position="222"/>
        <end position="388"/>
    </location>
</feature>
<dbReference type="RefSeq" id="WP_109606002.1">
    <property type="nucleotide sequence ID" value="NZ_QGGI01000020.1"/>
</dbReference>
<dbReference type="Pfam" id="PF00534">
    <property type="entry name" value="Glycos_transf_1"/>
    <property type="match status" value="1"/>
</dbReference>
<evidence type="ECO:0000259" key="1">
    <source>
        <dbReference type="Pfam" id="PF00534"/>
    </source>
</evidence>
<proteinExistence type="predicted"/>
<dbReference type="PANTHER" id="PTHR45947:SF3">
    <property type="entry name" value="SULFOQUINOVOSYL TRANSFERASE SQD2"/>
    <property type="match status" value="1"/>
</dbReference>
<comment type="caution">
    <text evidence="2">The sequence shown here is derived from an EMBL/GenBank/DDBJ whole genome shotgun (WGS) entry which is preliminary data.</text>
</comment>
<evidence type="ECO:0000313" key="3">
    <source>
        <dbReference type="Proteomes" id="UP000245921"/>
    </source>
</evidence>
<dbReference type="Proteomes" id="UP000245921">
    <property type="component" value="Unassembled WGS sequence"/>
</dbReference>
<dbReference type="InterPro" id="IPR001296">
    <property type="entry name" value="Glyco_trans_1"/>
</dbReference>
<dbReference type="GO" id="GO:0016757">
    <property type="term" value="F:glycosyltransferase activity"/>
    <property type="evidence" value="ECO:0007669"/>
    <property type="project" value="InterPro"/>
</dbReference>
<dbReference type="SUPFAM" id="SSF53756">
    <property type="entry name" value="UDP-Glycosyltransferase/glycogen phosphorylase"/>
    <property type="match status" value="1"/>
</dbReference>
<dbReference type="EMBL" id="QGGI01000020">
    <property type="protein sequence ID" value="PWJ88077.1"/>
    <property type="molecule type" value="Genomic_DNA"/>
</dbReference>
<dbReference type="PANTHER" id="PTHR45947">
    <property type="entry name" value="SULFOQUINOVOSYL TRANSFERASE SQD2"/>
    <property type="match status" value="1"/>
</dbReference>
<name>A0AA45C538_9BACT</name>
<reference evidence="2 3" key="1">
    <citation type="submission" date="2018-05" db="EMBL/GenBank/DDBJ databases">
        <title>Genomic Encyclopedia of Type Strains, Phase IV (KMG-IV): sequencing the most valuable type-strain genomes for metagenomic binning, comparative biology and taxonomic classification.</title>
        <authorList>
            <person name="Goeker M."/>
        </authorList>
    </citation>
    <scope>NUCLEOTIDE SEQUENCE [LARGE SCALE GENOMIC DNA]</scope>
    <source>
        <strain evidence="2 3">DSM 24906</strain>
    </source>
</reference>
<dbReference type="Gene3D" id="3.40.50.2000">
    <property type="entry name" value="Glycogen Phosphorylase B"/>
    <property type="match status" value="2"/>
</dbReference>
<dbReference type="InterPro" id="IPR050194">
    <property type="entry name" value="Glycosyltransferase_grp1"/>
</dbReference>
<sequence>MKIIFVFPGSFNDIFFKNEIEVLKKYFDKVIVISYHGDESKFKAISKKYDMEYYNSKKYSFLNIFKFDFWRWIFSKEVFKEIKNNCSFSMTGIKRFIYIIYYGLFYLDTKEFVYKNMKKFVDDDIYLYSFWLTRGAYCISNFSKFKKDFNIIKIVSRAHGYDLYTERNSMNYLPFRDFIDKNLDEIHFISEFGLDYYNNKITEDKRSKNFVTRLGSFNYNNIRKKICHKERICIVSCSFINYNKRLDLIIDFLSTVSFDFDWIHIGDGNLRDKMENYAKIKLPENSFKFLGFVENTKILEFYSKYDADFFINMSDSEGIPVTIMEAMSFGIPVIARDVGGISEIVNFDNGFLLREPFNKKIYEEISNFIFNRFSNLEFYNNLCENSRKTWQLKYDLSKNNELFFKNFFE</sequence>
<protein>
    <submittedName>
        <fullName evidence="2">Glycosyl transferase family 1</fullName>
    </submittedName>
</protein>